<dbReference type="PANTHER" id="PTHR33512:SF1">
    <property type="entry name" value="PROTEIN, PUTATIVE (DUF1191)-RELATED"/>
    <property type="match status" value="1"/>
</dbReference>
<dbReference type="Pfam" id="PF06697">
    <property type="entry name" value="DUF1191"/>
    <property type="match status" value="1"/>
</dbReference>
<keyword evidence="1" id="KW-0812">Transmembrane</keyword>
<dbReference type="GO" id="GO:0016020">
    <property type="term" value="C:membrane"/>
    <property type="evidence" value="ECO:0007669"/>
    <property type="project" value="TreeGrafter"/>
</dbReference>
<dbReference type="EMBL" id="AUSU01001188">
    <property type="protein sequence ID" value="EPS71595.1"/>
    <property type="molecule type" value="Genomic_DNA"/>
</dbReference>
<proteinExistence type="predicted"/>
<dbReference type="Proteomes" id="UP000015453">
    <property type="component" value="Unassembled WGS sequence"/>
</dbReference>
<feature type="signal peptide" evidence="2">
    <location>
        <begin position="1"/>
        <end position="21"/>
    </location>
</feature>
<accession>S8CXC3</accession>
<gene>
    <name evidence="3" type="ORF">M569_03167</name>
</gene>
<dbReference type="InterPro" id="IPR010605">
    <property type="entry name" value="DUF1191"/>
</dbReference>
<protein>
    <submittedName>
        <fullName evidence="3">Uncharacterized protein</fullName>
    </submittedName>
</protein>
<organism evidence="3 4">
    <name type="scientific">Genlisea aurea</name>
    <dbReference type="NCBI Taxonomy" id="192259"/>
    <lineage>
        <taxon>Eukaryota</taxon>
        <taxon>Viridiplantae</taxon>
        <taxon>Streptophyta</taxon>
        <taxon>Embryophyta</taxon>
        <taxon>Tracheophyta</taxon>
        <taxon>Spermatophyta</taxon>
        <taxon>Magnoliopsida</taxon>
        <taxon>eudicotyledons</taxon>
        <taxon>Gunneridae</taxon>
        <taxon>Pentapetalae</taxon>
        <taxon>asterids</taxon>
        <taxon>lamiids</taxon>
        <taxon>Lamiales</taxon>
        <taxon>Lentibulariaceae</taxon>
        <taxon>Genlisea</taxon>
    </lineage>
</organism>
<feature type="chain" id="PRO_5004562307" evidence="2">
    <location>
        <begin position="22"/>
        <end position="297"/>
    </location>
</feature>
<evidence type="ECO:0000256" key="1">
    <source>
        <dbReference type="SAM" id="Phobius"/>
    </source>
</evidence>
<sequence>MGFIFLTVPFLCLLSFTLTVCEPIAEPNLLDGLIRDITFRSYRDHARRFRTGKVIEIDLPANLSGVEVDSVRFRCGSLRRYGGEIKEFRIGIGVLIRPCNTTRAMLIRQKLGSNWASVYQSRLSGYRLISPVIGLLAYDVREVAPAELGIEAGEESPIGVDFKTLNDSSNGLIPLCARFEEDGEIRISRQSGPGLCTTTRQGHFGLVVEAPLIPGTEKPVGKAAIGGGCIGAMLGFFLLCLLAIAMLVNGKKRKNKARKEEMERRAYEEEALKVVSMADHVSSSISTNSPIIHVQAC</sequence>
<comment type="caution">
    <text evidence="3">The sequence shown here is derived from an EMBL/GenBank/DDBJ whole genome shotgun (WGS) entry which is preliminary data.</text>
</comment>
<evidence type="ECO:0000313" key="4">
    <source>
        <dbReference type="Proteomes" id="UP000015453"/>
    </source>
</evidence>
<dbReference type="AlphaFoldDB" id="S8CXC3"/>
<evidence type="ECO:0000256" key="2">
    <source>
        <dbReference type="SAM" id="SignalP"/>
    </source>
</evidence>
<reference evidence="3 4" key="1">
    <citation type="journal article" date="2013" name="BMC Genomics">
        <title>The miniature genome of a carnivorous plant Genlisea aurea contains a low number of genes and short non-coding sequences.</title>
        <authorList>
            <person name="Leushkin E.V."/>
            <person name="Sutormin R.A."/>
            <person name="Nabieva E.R."/>
            <person name="Penin A.A."/>
            <person name="Kondrashov A.S."/>
            <person name="Logacheva M.D."/>
        </authorList>
    </citation>
    <scope>NUCLEOTIDE SEQUENCE [LARGE SCALE GENOMIC DNA]</scope>
</reference>
<dbReference type="PANTHER" id="PTHR33512">
    <property type="entry name" value="PROTEIN, PUTATIVE (DUF1191)-RELATED"/>
    <property type="match status" value="1"/>
</dbReference>
<keyword evidence="1" id="KW-1133">Transmembrane helix</keyword>
<feature type="transmembrane region" description="Helical" evidence="1">
    <location>
        <begin position="223"/>
        <end position="248"/>
    </location>
</feature>
<keyword evidence="1" id="KW-0472">Membrane</keyword>
<evidence type="ECO:0000313" key="3">
    <source>
        <dbReference type="EMBL" id="EPS71595.1"/>
    </source>
</evidence>
<name>S8CXC3_9LAMI</name>
<keyword evidence="2" id="KW-0732">Signal</keyword>
<dbReference type="OrthoDB" id="1101105at2759"/>
<keyword evidence="4" id="KW-1185">Reference proteome</keyword>